<dbReference type="Proteomes" id="UP000285652">
    <property type="component" value="Unassembled WGS sequence"/>
</dbReference>
<dbReference type="Proteomes" id="UP000285666">
    <property type="component" value="Unassembled WGS sequence"/>
</dbReference>
<comment type="caution">
    <text evidence="3">The sequence shown here is derived from an EMBL/GenBank/DDBJ whole genome shotgun (WGS) entry which is preliminary data.</text>
</comment>
<keyword evidence="1" id="KW-1133">Transmembrane helix</keyword>
<evidence type="ECO:0000256" key="2">
    <source>
        <dbReference type="SAM" id="SignalP"/>
    </source>
</evidence>
<evidence type="ECO:0000313" key="7">
    <source>
        <dbReference type="Proteomes" id="UP000285652"/>
    </source>
</evidence>
<dbReference type="NCBIfam" id="TIGR01167">
    <property type="entry name" value="LPXTG_anchor"/>
    <property type="match status" value="1"/>
</dbReference>
<evidence type="ECO:0000313" key="8">
    <source>
        <dbReference type="Proteomes" id="UP000285666"/>
    </source>
</evidence>
<evidence type="ECO:0000256" key="1">
    <source>
        <dbReference type="SAM" id="Phobius"/>
    </source>
</evidence>
<gene>
    <name evidence="4" type="ORF">DW658_14045</name>
    <name evidence="3" type="ORF">DWV67_14865</name>
    <name evidence="5" type="ORF">DWZ24_11160</name>
</gene>
<dbReference type="EMBL" id="QSAJ01000055">
    <property type="protein sequence ID" value="RGW48476.1"/>
    <property type="molecule type" value="Genomic_DNA"/>
</dbReference>
<keyword evidence="2" id="KW-0732">Signal</keyword>
<dbReference type="EMBL" id="QRQQ01000010">
    <property type="protein sequence ID" value="RHN15009.1"/>
    <property type="molecule type" value="Genomic_DNA"/>
</dbReference>
<protein>
    <submittedName>
        <fullName evidence="3">LPXTG cell wall anchor domain-containing protein</fullName>
    </submittedName>
</protein>
<feature type="transmembrane region" description="Helical" evidence="1">
    <location>
        <begin position="197"/>
        <end position="216"/>
    </location>
</feature>
<dbReference type="EMBL" id="QRHN01000024">
    <property type="protein sequence ID" value="RHF76237.1"/>
    <property type="molecule type" value="Genomic_DNA"/>
</dbReference>
<evidence type="ECO:0000313" key="6">
    <source>
        <dbReference type="Proteomes" id="UP000266376"/>
    </source>
</evidence>
<proteinExistence type="predicted"/>
<accession>A0A395XIF2</accession>
<evidence type="ECO:0000313" key="4">
    <source>
        <dbReference type="EMBL" id="RHF76237.1"/>
    </source>
</evidence>
<feature type="chain" id="PRO_5036073876" evidence="2">
    <location>
        <begin position="25"/>
        <end position="221"/>
    </location>
</feature>
<keyword evidence="1" id="KW-0472">Membrane</keyword>
<dbReference type="AlphaFoldDB" id="A0A395XIF2"/>
<evidence type="ECO:0000313" key="3">
    <source>
        <dbReference type="EMBL" id="RGW48476.1"/>
    </source>
</evidence>
<evidence type="ECO:0000313" key="5">
    <source>
        <dbReference type="EMBL" id="RHN15009.1"/>
    </source>
</evidence>
<organism evidence="3 6">
    <name type="scientific">Dorea formicigenerans</name>
    <dbReference type="NCBI Taxonomy" id="39486"/>
    <lineage>
        <taxon>Bacteria</taxon>
        <taxon>Bacillati</taxon>
        <taxon>Bacillota</taxon>
        <taxon>Clostridia</taxon>
        <taxon>Lachnospirales</taxon>
        <taxon>Lachnospiraceae</taxon>
        <taxon>Dorea</taxon>
    </lineage>
</organism>
<feature type="signal peptide" evidence="2">
    <location>
        <begin position="1"/>
        <end position="24"/>
    </location>
</feature>
<reference evidence="6 7" key="1">
    <citation type="submission" date="2018-08" db="EMBL/GenBank/DDBJ databases">
        <title>A genome reference for cultivated species of the human gut microbiota.</title>
        <authorList>
            <person name="Zou Y."/>
            <person name="Xue W."/>
            <person name="Luo G."/>
        </authorList>
    </citation>
    <scope>NUCLEOTIDE SEQUENCE [LARGE SCALE GENOMIC DNA]</scope>
    <source>
        <strain evidence="3 6">AF12-11</strain>
        <strain evidence="5 7">AF31-13BH</strain>
        <strain evidence="4 8">AM23-7AC</strain>
    </source>
</reference>
<name>A0A395XIF2_9FIRM</name>
<sequence length="221" mass="23165">MKKKVISLIMLVALFAMQVMSVSAASKTTGMALTGSASPAYELREMNDSILAGIGNEDVAQLIRDINAGKKTLADLAKTAPDIAAQLEGKTLITPIMDLIPINGGIKSADGKQYIVQKISVSTLAKGMTDVQVLHYSIANQKWEIITPDSVDLNSKEIEVKFNDLSPVAVIANVDAAQAVNNTAGTSPKTGVETSNAWAGFGVTAIVLLGAAAIVVRKRNA</sequence>
<dbReference type="Proteomes" id="UP000266376">
    <property type="component" value="Unassembled WGS sequence"/>
</dbReference>
<keyword evidence="1" id="KW-0812">Transmembrane</keyword>